<evidence type="ECO:0000256" key="2">
    <source>
        <dbReference type="ARBA" id="ARBA00023118"/>
    </source>
</evidence>
<dbReference type="Gene3D" id="3.40.50.450">
    <property type="match status" value="1"/>
</dbReference>
<evidence type="ECO:0000256" key="1">
    <source>
        <dbReference type="ARBA" id="ARBA00022741"/>
    </source>
</evidence>
<reference evidence="5 6" key="1">
    <citation type="submission" date="2018-08" db="EMBL/GenBank/DDBJ databases">
        <title>Genomic Encyclopedia of Archaeal and Bacterial Type Strains, Phase II (KMG-II): from individual species to whole genera.</title>
        <authorList>
            <person name="Goeker M."/>
        </authorList>
    </citation>
    <scope>NUCLEOTIDE SEQUENCE [LARGE SCALE GENOMIC DNA]</scope>
    <source>
        <strain evidence="5 6">DSM 17099</strain>
    </source>
</reference>
<dbReference type="GO" id="GO:0051607">
    <property type="term" value="P:defense response to virus"/>
    <property type="evidence" value="ECO:0007669"/>
    <property type="project" value="UniProtKB-KW"/>
</dbReference>
<comment type="similarity">
    <text evidence="3">In the C-terminal section; belongs to the bacterial STING family.</text>
</comment>
<dbReference type="SUPFAM" id="SSF52309">
    <property type="entry name" value="N-(deoxy)ribosyltransferase-like"/>
    <property type="match status" value="1"/>
</dbReference>
<accession>A0A3D9XCX1</accession>
<keyword evidence="1" id="KW-0547">Nucleotide-binding</keyword>
<name>A0A3D9XCX1_PARVE</name>
<dbReference type="EMBL" id="QTUJ01000003">
    <property type="protein sequence ID" value="REF68395.1"/>
    <property type="molecule type" value="Genomic_DNA"/>
</dbReference>
<gene>
    <name evidence="5" type="ORF">BDD41_3438</name>
</gene>
<feature type="domain" description="Prokaryotic STING" evidence="4">
    <location>
        <begin position="174"/>
        <end position="318"/>
    </location>
</feature>
<evidence type="ECO:0000259" key="4">
    <source>
        <dbReference type="Pfam" id="PF20300"/>
    </source>
</evidence>
<dbReference type="Pfam" id="PF20300">
    <property type="entry name" value="prok_STING"/>
    <property type="match status" value="1"/>
</dbReference>
<protein>
    <recommendedName>
        <fullName evidence="4">Prokaryotic STING domain-containing protein</fullName>
    </recommendedName>
</protein>
<evidence type="ECO:0000256" key="3">
    <source>
        <dbReference type="ARBA" id="ARBA00034315"/>
    </source>
</evidence>
<dbReference type="Proteomes" id="UP000256941">
    <property type="component" value="Unassembled WGS sequence"/>
</dbReference>
<organism evidence="5 6">
    <name type="scientific">Paracoccus versutus</name>
    <name type="common">Thiobacillus versutus</name>
    <dbReference type="NCBI Taxonomy" id="34007"/>
    <lineage>
        <taxon>Bacteria</taxon>
        <taxon>Pseudomonadati</taxon>
        <taxon>Pseudomonadota</taxon>
        <taxon>Alphaproteobacteria</taxon>
        <taxon>Rhodobacterales</taxon>
        <taxon>Paracoccaceae</taxon>
        <taxon>Paracoccus</taxon>
    </lineage>
</organism>
<evidence type="ECO:0000313" key="6">
    <source>
        <dbReference type="Proteomes" id="UP000256941"/>
    </source>
</evidence>
<evidence type="ECO:0000313" key="5">
    <source>
        <dbReference type="EMBL" id="REF68395.1"/>
    </source>
</evidence>
<dbReference type="AlphaFoldDB" id="A0A3D9XCX1"/>
<proteinExistence type="inferred from homology"/>
<dbReference type="InterPro" id="IPR046876">
    <property type="entry name" value="Prok_STING"/>
</dbReference>
<comment type="caution">
    <text evidence="5">The sequence shown here is derived from an EMBL/GenBank/DDBJ whole genome shotgun (WGS) entry which is preliminary data.</text>
</comment>
<dbReference type="RefSeq" id="WP_116222482.1">
    <property type="nucleotide sequence ID" value="NZ_CP038197.1"/>
</dbReference>
<dbReference type="GO" id="GO:0000166">
    <property type="term" value="F:nucleotide binding"/>
    <property type="evidence" value="ECO:0007669"/>
    <property type="project" value="UniProtKB-KW"/>
</dbReference>
<keyword evidence="2" id="KW-0051">Antiviral defense</keyword>
<sequence>MIRTLKLFVVGPHDEARYNLIREYIKRVVNERADADEIKLSVTVPTDNTRSDDFNDWIFGQIDSCDLLVADLTGFNPNVIYEVAFAHTLGLPCAYLRFDEPSIGQLDETEQDKIEHYFKLSLIPRVTVEELSSGQSTGFNKQLGAVLSGSPAIGETILSNYYRGVAPIDAEFVRGLAEGYYRNFLGPVLTCELPEEYSLYRLRILIPDTFELPDSDVRRAASSELGKGRTDLTSNSLGRQLGVSHANKPTTPNWFKRIVLGQKLRSRPEVEYFFDIPTTLLTITKSFKYRKVMQAPYFSDVDRDRMTDRLARRFVAVLWELIFENRDQVEWPLDQFDIVWLSKVIGPWSDNEALMNTDPLKRPNAIPAAPPRNGEQT</sequence>